<organism evidence="11 12">
    <name type="scientific">Trichosporon asahii var. asahii (strain ATCC 90039 / CBS 2479 / JCM 2466 / KCTC 7840 / NBRC 103889/ NCYC 2677 / UAMH 7654)</name>
    <name type="common">Yeast</name>
    <dbReference type="NCBI Taxonomy" id="1186058"/>
    <lineage>
        <taxon>Eukaryota</taxon>
        <taxon>Fungi</taxon>
        <taxon>Dikarya</taxon>
        <taxon>Basidiomycota</taxon>
        <taxon>Agaricomycotina</taxon>
        <taxon>Tremellomycetes</taxon>
        <taxon>Trichosporonales</taxon>
        <taxon>Trichosporonaceae</taxon>
        <taxon>Trichosporon</taxon>
    </lineage>
</organism>
<dbReference type="GO" id="GO:0005634">
    <property type="term" value="C:nucleus"/>
    <property type="evidence" value="ECO:0007669"/>
    <property type="project" value="UniProtKB-SubCell"/>
</dbReference>
<name>J5T5K7_TRIAS</name>
<gene>
    <name evidence="11" type="ORF">A1Q1_01596</name>
</gene>
<sequence length="310" mass="33833">MEDEVVLRKAYTSRVRIRDIAATRGATLVMLGDKTRAGGMTPAVTPAATLEEIPEETPVVILAAIPEETPGPPGPPGPPGMDGPPRQDPRDMRPPPDAVARNGAGPPVPQPAEEEVGPSIRQRPLFCVVCASNNSVARTNNSNAGLRVISAGTGSAVRLPGPAIDKPNVYRFGTPYDTIYKDLESKDPKLYTANGLLPMLDRNRKVKLAPEKWQEQRNILADVVITCEERCYDAVCDDMLARGGEFNRPIHVINVEIKDNPEEAHIAGKSILELCQTIEKARDIDAEMDDILVQHQERHPHALLHTVAFF</sequence>
<dbReference type="Pfam" id="PF04722">
    <property type="entry name" value="Ssu72"/>
    <property type="match status" value="1"/>
</dbReference>
<keyword evidence="4" id="KW-0507">mRNA processing</keyword>
<evidence type="ECO:0000256" key="9">
    <source>
        <dbReference type="ARBA" id="ARBA00048336"/>
    </source>
</evidence>
<evidence type="ECO:0000256" key="10">
    <source>
        <dbReference type="SAM" id="MobiDB-lite"/>
    </source>
</evidence>
<feature type="compositionally biased region" description="Basic and acidic residues" evidence="10">
    <location>
        <begin position="85"/>
        <end position="94"/>
    </location>
</feature>
<dbReference type="GO" id="GO:0004722">
    <property type="term" value="F:protein serine/threonine phosphatase activity"/>
    <property type="evidence" value="ECO:0007669"/>
    <property type="project" value="UniProtKB-EC"/>
</dbReference>
<reference evidence="11 12" key="1">
    <citation type="journal article" date="2012" name="Eukaryot. Cell">
        <title>Draft genome sequence of CBS 2479, the standard type strain of Trichosporon asahii.</title>
        <authorList>
            <person name="Yang R.Y."/>
            <person name="Li H.T."/>
            <person name="Zhu H."/>
            <person name="Zhou G.P."/>
            <person name="Wang M."/>
            <person name="Wang L."/>
        </authorList>
    </citation>
    <scope>NUCLEOTIDE SEQUENCE [LARGE SCALE GENOMIC DNA]</scope>
    <source>
        <strain evidence="12">ATCC 90039 / CBS 2479 / JCM 2466 / KCTC 7840 / NCYC 2677 / UAMH 7654</strain>
    </source>
</reference>
<dbReference type="VEuPathDB" id="FungiDB:A1Q1_01596"/>
<evidence type="ECO:0000256" key="4">
    <source>
        <dbReference type="ARBA" id="ARBA00022664"/>
    </source>
</evidence>
<dbReference type="GeneID" id="25985110"/>
<comment type="similarity">
    <text evidence="2">Belongs to the SSU72 phosphatase family.</text>
</comment>
<comment type="caution">
    <text evidence="11">The sequence shown here is derived from an EMBL/GenBank/DDBJ whole genome shotgun (WGS) entry which is preliminary data.</text>
</comment>
<comment type="catalytic activity">
    <reaction evidence="9">
        <text>O-phospho-L-threonyl-[protein] + H2O = L-threonyl-[protein] + phosphate</text>
        <dbReference type="Rhea" id="RHEA:47004"/>
        <dbReference type="Rhea" id="RHEA-COMP:11060"/>
        <dbReference type="Rhea" id="RHEA-COMP:11605"/>
        <dbReference type="ChEBI" id="CHEBI:15377"/>
        <dbReference type="ChEBI" id="CHEBI:30013"/>
        <dbReference type="ChEBI" id="CHEBI:43474"/>
        <dbReference type="ChEBI" id="CHEBI:61977"/>
        <dbReference type="EC" id="3.1.3.16"/>
    </reaction>
</comment>
<keyword evidence="6" id="KW-0904">Protein phosphatase</keyword>
<feature type="region of interest" description="Disordered" evidence="10">
    <location>
        <begin position="66"/>
        <end position="117"/>
    </location>
</feature>
<proteinExistence type="inferred from homology"/>
<dbReference type="Proteomes" id="UP000002748">
    <property type="component" value="Unassembled WGS sequence"/>
</dbReference>
<dbReference type="HOGENOM" id="CLU_897680_0_0_1"/>
<evidence type="ECO:0000256" key="5">
    <source>
        <dbReference type="ARBA" id="ARBA00022801"/>
    </source>
</evidence>
<dbReference type="KEGG" id="tasa:A1Q1_01596"/>
<comment type="catalytic activity">
    <reaction evidence="8">
        <text>O-phospho-L-seryl-[protein] + H2O = L-seryl-[protein] + phosphate</text>
        <dbReference type="Rhea" id="RHEA:20629"/>
        <dbReference type="Rhea" id="RHEA-COMP:9863"/>
        <dbReference type="Rhea" id="RHEA-COMP:11604"/>
        <dbReference type="ChEBI" id="CHEBI:15377"/>
        <dbReference type="ChEBI" id="CHEBI:29999"/>
        <dbReference type="ChEBI" id="CHEBI:43474"/>
        <dbReference type="ChEBI" id="CHEBI:83421"/>
        <dbReference type="EC" id="3.1.3.16"/>
    </reaction>
</comment>
<protein>
    <recommendedName>
        <fullName evidence="3">protein-serine/threonine phosphatase</fullName>
        <ecNumber evidence="3">3.1.3.16</ecNumber>
    </recommendedName>
</protein>
<evidence type="ECO:0000256" key="1">
    <source>
        <dbReference type="ARBA" id="ARBA00004123"/>
    </source>
</evidence>
<keyword evidence="5" id="KW-0378">Hydrolase</keyword>
<evidence type="ECO:0000313" key="12">
    <source>
        <dbReference type="Proteomes" id="UP000002748"/>
    </source>
</evidence>
<evidence type="ECO:0000313" key="11">
    <source>
        <dbReference type="EMBL" id="EJT49296.1"/>
    </source>
</evidence>
<dbReference type="GO" id="GO:0006397">
    <property type="term" value="P:mRNA processing"/>
    <property type="evidence" value="ECO:0007669"/>
    <property type="project" value="UniProtKB-KW"/>
</dbReference>
<dbReference type="EMBL" id="ALBS01000174">
    <property type="protein sequence ID" value="EJT49296.1"/>
    <property type="molecule type" value="Genomic_DNA"/>
</dbReference>
<dbReference type="RefSeq" id="XP_014180110.1">
    <property type="nucleotide sequence ID" value="XM_014324635.1"/>
</dbReference>
<accession>J5T5K7</accession>
<dbReference type="PANTHER" id="PTHR20383">
    <property type="entry name" value="RNA POLYMERASE II SUBUNIT A C-TERMINAL DOMAIN PHOSPHATASE"/>
    <property type="match status" value="1"/>
</dbReference>
<feature type="compositionally biased region" description="Pro residues" evidence="10">
    <location>
        <begin position="69"/>
        <end position="82"/>
    </location>
</feature>
<evidence type="ECO:0000256" key="6">
    <source>
        <dbReference type="ARBA" id="ARBA00022912"/>
    </source>
</evidence>
<dbReference type="Gene3D" id="3.40.50.2300">
    <property type="match status" value="2"/>
</dbReference>
<dbReference type="InterPro" id="IPR006811">
    <property type="entry name" value="RNA_pol_II_suA"/>
</dbReference>
<evidence type="ECO:0000256" key="7">
    <source>
        <dbReference type="ARBA" id="ARBA00023242"/>
    </source>
</evidence>
<dbReference type="OrthoDB" id="57957at2759"/>
<keyword evidence="7" id="KW-0539">Nucleus</keyword>
<evidence type="ECO:0000256" key="3">
    <source>
        <dbReference type="ARBA" id="ARBA00013081"/>
    </source>
</evidence>
<evidence type="ECO:0000256" key="2">
    <source>
        <dbReference type="ARBA" id="ARBA00008978"/>
    </source>
</evidence>
<comment type="subcellular location">
    <subcellularLocation>
        <location evidence="1">Nucleus</location>
    </subcellularLocation>
</comment>
<dbReference type="EC" id="3.1.3.16" evidence="3"/>
<dbReference type="AlphaFoldDB" id="J5T5K7"/>
<evidence type="ECO:0000256" key="8">
    <source>
        <dbReference type="ARBA" id="ARBA00047761"/>
    </source>
</evidence>